<evidence type="ECO:0000256" key="1">
    <source>
        <dbReference type="ARBA" id="ARBA00005986"/>
    </source>
</evidence>
<dbReference type="Proteomes" id="UP000799118">
    <property type="component" value="Unassembled WGS sequence"/>
</dbReference>
<reference evidence="3" key="1">
    <citation type="journal article" date="2019" name="Environ. Microbiol.">
        <title>Fungal ecological strategies reflected in gene transcription - a case study of two litter decomposers.</title>
        <authorList>
            <person name="Barbi F."/>
            <person name="Kohler A."/>
            <person name="Barry K."/>
            <person name="Baskaran P."/>
            <person name="Daum C."/>
            <person name="Fauchery L."/>
            <person name="Ihrmark K."/>
            <person name="Kuo A."/>
            <person name="LaButti K."/>
            <person name="Lipzen A."/>
            <person name="Morin E."/>
            <person name="Grigoriev I.V."/>
            <person name="Henrissat B."/>
            <person name="Lindahl B."/>
            <person name="Martin F."/>
        </authorList>
    </citation>
    <scope>NUCLEOTIDE SEQUENCE</scope>
    <source>
        <strain evidence="3">JB14</strain>
    </source>
</reference>
<organism evidence="3 4">
    <name type="scientific">Gymnopus androsaceus JB14</name>
    <dbReference type="NCBI Taxonomy" id="1447944"/>
    <lineage>
        <taxon>Eukaryota</taxon>
        <taxon>Fungi</taxon>
        <taxon>Dikarya</taxon>
        <taxon>Basidiomycota</taxon>
        <taxon>Agaricomycotina</taxon>
        <taxon>Agaricomycetes</taxon>
        <taxon>Agaricomycetidae</taxon>
        <taxon>Agaricales</taxon>
        <taxon>Marasmiineae</taxon>
        <taxon>Omphalotaceae</taxon>
        <taxon>Gymnopus</taxon>
    </lineage>
</organism>
<keyword evidence="4" id="KW-1185">Reference proteome</keyword>
<dbReference type="EMBL" id="ML769843">
    <property type="protein sequence ID" value="KAE9386860.1"/>
    <property type="molecule type" value="Genomic_DNA"/>
</dbReference>
<dbReference type="SUPFAM" id="SSF54909">
    <property type="entry name" value="Dimeric alpha+beta barrel"/>
    <property type="match status" value="1"/>
</dbReference>
<dbReference type="Pfam" id="PF07110">
    <property type="entry name" value="EthD"/>
    <property type="match status" value="1"/>
</dbReference>
<evidence type="ECO:0000313" key="3">
    <source>
        <dbReference type="EMBL" id="KAE9386860.1"/>
    </source>
</evidence>
<evidence type="ECO:0000313" key="4">
    <source>
        <dbReference type="Proteomes" id="UP000799118"/>
    </source>
</evidence>
<protein>
    <recommendedName>
        <fullName evidence="2">EthD domain-containing protein</fullName>
    </recommendedName>
</protein>
<gene>
    <name evidence="3" type="ORF">BT96DRAFT_891349</name>
</gene>
<feature type="domain" description="EthD" evidence="2">
    <location>
        <begin position="13"/>
        <end position="105"/>
    </location>
</feature>
<dbReference type="OrthoDB" id="3183782at2759"/>
<dbReference type="AlphaFoldDB" id="A0A6A4GNG2"/>
<dbReference type="InterPro" id="IPR011008">
    <property type="entry name" value="Dimeric_a/b-barrel"/>
</dbReference>
<dbReference type="InterPro" id="IPR009799">
    <property type="entry name" value="EthD_dom"/>
</dbReference>
<accession>A0A6A4GNG2</accession>
<comment type="similarity">
    <text evidence="1">Belongs to the tpcK family.</text>
</comment>
<sequence>MTIRITCLLKRAPNMTHEQFSEHWSKNHAHIFTNLDAVKKNLVRYNQFHVLPQYNETFESMGLPIAPFDGAAEFYVEKLDNLLALFGDEQYQKNAIPDEKNFLDRNSVQIMIGEDKVDFRPSKR</sequence>
<evidence type="ECO:0000259" key="2">
    <source>
        <dbReference type="Pfam" id="PF07110"/>
    </source>
</evidence>
<dbReference type="GO" id="GO:0016491">
    <property type="term" value="F:oxidoreductase activity"/>
    <property type="evidence" value="ECO:0007669"/>
    <property type="project" value="InterPro"/>
</dbReference>
<proteinExistence type="inferred from homology"/>
<dbReference type="Gene3D" id="3.30.70.100">
    <property type="match status" value="1"/>
</dbReference>
<name>A0A6A4GNG2_9AGAR</name>